<evidence type="ECO:0000256" key="2">
    <source>
        <dbReference type="ARBA" id="ARBA00022692"/>
    </source>
</evidence>
<evidence type="ECO:0000256" key="6">
    <source>
        <dbReference type="SAM" id="Phobius"/>
    </source>
</evidence>
<feature type="transmembrane region" description="Helical" evidence="6">
    <location>
        <begin position="75"/>
        <end position="95"/>
    </location>
</feature>
<gene>
    <name evidence="8" type="ORF">PBRA_004005</name>
    <name evidence="9" type="ORF">PLBR_LOCUS3524</name>
</gene>
<feature type="transmembrane region" description="Helical" evidence="6">
    <location>
        <begin position="39"/>
        <end position="63"/>
    </location>
</feature>
<keyword evidence="10" id="KW-1185">Reference proteome</keyword>
<evidence type="ECO:0000256" key="4">
    <source>
        <dbReference type="ARBA" id="ARBA00023136"/>
    </source>
</evidence>
<accession>A0A0G4IJ93</accession>
<keyword evidence="2 6" id="KW-0812">Transmembrane</keyword>
<reference evidence="8 10" key="1">
    <citation type="submission" date="2015-02" db="EMBL/GenBank/DDBJ databases">
        <authorList>
            <person name="Chooi Y.-H."/>
        </authorList>
    </citation>
    <scope>NUCLEOTIDE SEQUENCE [LARGE SCALE GENOMIC DNA]</scope>
    <source>
        <strain evidence="8">E3</strain>
    </source>
</reference>
<name>A0A0G4IJ93_PLABS</name>
<dbReference type="AlphaFoldDB" id="A0A0G4IJ93"/>
<proteinExistence type="predicted"/>
<dbReference type="Proteomes" id="UP000290189">
    <property type="component" value="Unassembled WGS sequence"/>
</dbReference>
<reference evidence="9 11" key="2">
    <citation type="submission" date="2018-03" db="EMBL/GenBank/DDBJ databases">
        <authorList>
            <person name="Fogelqvist J."/>
        </authorList>
    </citation>
    <scope>NUCLEOTIDE SEQUENCE [LARGE SCALE GENOMIC DNA]</scope>
</reference>
<dbReference type="EMBL" id="OVEO01000005">
    <property type="protein sequence ID" value="SPQ96309.1"/>
    <property type="molecule type" value="Genomic_DNA"/>
</dbReference>
<evidence type="ECO:0000313" key="8">
    <source>
        <dbReference type="EMBL" id="CEO95239.1"/>
    </source>
</evidence>
<feature type="region of interest" description="Disordered" evidence="5">
    <location>
        <begin position="1"/>
        <end position="28"/>
    </location>
</feature>
<comment type="subcellular location">
    <subcellularLocation>
        <location evidence="1">Mitochondrion</location>
    </subcellularLocation>
</comment>
<keyword evidence="9" id="KW-0496">Mitochondrion</keyword>
<evidence type="ECO:0000313" key="9">
    <source>
        <dbReference type="EMBL" id="SPQ96309.1"/>
    </source>
</evidence>
<evidence type="ECO:0000259" key="7">
    <source>
        <dbReference type="Pfam" id="PF04588"/>
    </source>
</evidence>
<feature type="domain" description="HIG1" evidence="7">
    <location>
        <begin position="47"/>
        <end position="87"/>
    </location>
</feature>
<dbReference type="Pfam" id="PF04588">
    <property type="entry name" value="HIG_1_N"/>
    <property type="match status" value="1"/>
</dbReference>
<geneLocation type="mitochondrion" evidence="9"/>
<sequence>MASGGGDKQTARKNPLVTGDGTFTSTTTDQSNVRLVDRLMSGGVGTAGMLLTGAVMLSGIIAMTSRKGGLSATTMGYRVFAQAATLVGVGAVAAYSSYTAANKPSDNAPH</sequence>
<dbReference type="EMBL" id="CDSF01000013">
    <property type="protein sequence ID" value="CEO95239.1"/>
    <property type="molecule type" value="Genomic_DNA"/>
</dbReference>
<protein>
    <recommendedName>
        <fullName evidence="7">HIG1 domain-containing protein</fullName>
    </recommendedName>
</protein>
<keyword evidence="4 6" id="KW-0472">Membrane</keyword>
<evidence type="ECO:0000256" key="3">
    <source>
        <dbReference type="ARBA" id="ARBA00022989"/>
    </source>
</evidence>
<dbReference type="InterPro" id="IPR007667">
    <property type="entry name" value="Hypoxia_induced_domain"/>
</dbReference>
<evidence type="ECO:0000313" key="11">
    <source>
        <dbReference type="Proteomes" id="UP000290189"/>
    </source>
</evidence>
<evidence type="ECO:0000256" key="5">
    <source>
        <dbReference type="SAM" id="MobiDB-lite"/>
    </source>
</evidence>
<keyword evidence="3 6" id="KW-1133">Transmembrane helix</keyword>
<dbReference type="GO" id="GO:0005739">
    <property type="term" value="C:mitochondrion"/>
    <property type="evidence" value="ECO:0007669"/>
    <property type="project" value="UniProtKB-SubCell"/>
</dbReference>
<evidence type="ECO:0000256" key="1">
    <source>
        <dbReference type="ARBA" id="ARBA00004173"/>
    </source>
</evidence>
<dbReference type="Proteomes" id="UP000039324">
    <property type="component" value="Unassembled WGS sequence"/>
</dbReference>
<evidence type="ECO:0000313" key="10">
    <source>
        <dbReference type="Proteomes" id="UP000039324"/>
    </source>
</evidence>
<organism evidence="8 10">
    <name type="scientific">Plasmodiophora brassicae</name>
    <name type="common">Clubroot disease agent</name>
    <dbReference type="NCBI Taxonomy" id="37360"/>
    <lineage>
        <taxon>Eukaryota</taxon>
        <taxon>Sar</taxon>
        <taxon>Rhizaria</taxon>
        <taxon>Endomyxa</taxon>
        <taxon>Phytomyxea</taxon>
        <taxon>Plasmodiophorida</taxon>
        <taxon>Plasmodiophoridae</taxon>
        <taxon>Plasmodiophora</taxon>
    </lineage>
</organism>
<feature type="compositionally biased region" description="Low complexity" evidence="5">
    <location>
        <begin position="18"/>
        <end position="28"/>
    </location>
</feature>